<evidence type="ECO:0000313" key="2">
    <source>
        <dbReference type="EMBL" id="KAF2706117.1"/>
    </source>
</evidence>
<evidence type="ECO:0000313" key="3">
    <source>
        <dbReference type="Proteomes" id="UP000799428"/>
    </source>
</evidence>
<dbReference type="AlphaFoldDB" id="A0A6G1K144"/>
<dbReference type="SUPFAM" id="SSF48576">
    <property type="entry name" value="Terpenoid synthases"/>
    <property type="match status" value="1"/>
</dbReference>
<dbReference type="GO" id="GO:0000287">
    <property type="term" value="F:magnesium ion binding"/>
    <property type="evidence" value="ECO:0007669"/>
    <property type="project" value="TreeGrafter"/>
</dbReference>
<dbReference type="SUPFAM" id="SSF48239">
    <property type="entry name" value="Terpenoid cyclases/Protein prenyltransferases"/>
    <property type="match status" value="2"/>
</dbReference>
<keyword evidence="3" id="KW-1185">Reference proteome</keyword>
<dbReference type="EMBL" id="MU005776">
    <property type="protein sequence ID" value="KAF2706117.1"/>
    <property type="molecule type" value="Genomic_DNA"/>
</dbReference>
<dbReference type="InterPro" id="IPR050148">
    <property type="entry name" value="Terpene_synthase-like"/>
</dbReference>
<sequence length="932" mass="105914">MDVSSDQNILASAQSLVHEIALSVRHPDGLGAFTPAIYDTAWLSMIVKETNGSKRLLFPKCFTYLLEQQQEDGSWLCYASPIDGILNSLAALLSLIKYSRHDFCSVIERSLLEPHIEKAKDAVIKMLSEWDVENTVHVGFELLVPSLLEQLEKYDATFEFPQRDRLARLHLRKISKFPVEILYGTKMSTLLHSIEAFVGKIDFDRVHHHLTHGSMFGSPSATAAYLMYTSNWDERAEDYLMRVDRSTHSSGIPSAFPTSVFESSWAFSTLLANGFDKSEFPKEHRQPILDLLLQSLEDQKGVVGFAPGLLPDADDTAVSILTLRQNDLNYDLTSLLNVFSAKDHVRTYEFESGPSFSANCNVLIALLHSDDVNKHMENVVKSVEFLITAAESGLVTDKWNVSPTYSSMLLVRALMGTLQQWDKGKLSRLSKEMIYFRIPAILCHTLVQLLKTQEGNNSWGDSAERTAYALVAIAHSLKAPWHPDLRRCATTALENGRKFMQDVPEVDLNTPSHTWIEKVTYGTPFLSKAYILAAMRSPISRQEWSNNICAIFEFSQTQLSKMNHLLGKTPLFAKESATSISLSLIESSFYLKRLHHETTGLDFFPAHSEASNKYKGIIPITWVGCNHLNGSIMTPHQIWDMMILSDLIYRVDEYMESSVSHLSEEEQDQLNSFIRSQCGISREWLRSSMPGSAYLNGALTTASARYHEAKQVLKSFIAHVLSRPILLVSKDDSQKQVAQEVCNFLLAHIRHVQDNRRLTEEKRQDQKEDGEILVLKTFNEPHIGYVEWVHTVATDDTSCPFAFAFFLQLIRVNGKDPLPNVTARYTGQSLSLQLGRMCRQYNDYGSLGRDQEERNLNSLNFPWFRGNTVEDAKRSLMGLAEYERRCMMLSLDQLRTVVEDRTWRAIRAFVDVTDLYGQIYVLKDLTNKMRYT</sequence>
<protein>
    <submittedName>
        <fullName evidence="2">Ent-kaurene synthase</fullName>
    </submittedName>
</protein>
<gene>
    <name evidence="2" type="ORF">K504DRAFT_438102</name>
</gene>
<dbReference type="Proteomes" id="UP000799428">
    <property type="component" value="Unassembled WGS sequence"/>
</dbReference>
<accession>A0A6G1K144</accession>
<proteinExistence type="inferred from homology"/>
<dbReference type="PANTHER" id="PTHR31739">
    <property type="entry name" value="ENT-COPALYL DIPHOSPHATE SYNTHASE, CHLOROPLASTIC"/>
    <property type="match status" value="1"/>
</dbReference>
<dbReference type="InterPro" id="IPR008930">
    <property type="entry name" value="Terpenoid_cyclase/PrenylTrfase"/>
</dbReference>
<reference evidence="2" key="1">
    <citation type="journal article" date="2020" name="Stud. Mycol.">
        <title>101 Dothideomycetes genomes: a test case for predicting lifestyles and emergence of pathogens.</title>
        <authorList>
            <person name="Haridas S."/>
            <person name="Albert R."/>
            <person name="Binder M."/>
            <person name="Bloem J."/>
            <person name="Labutti K."/>
            <person name="Salamov A."/>
            <person name="Andreopoulos B."/>
            <person name="Baker S."/>
            <person name="Barry K."/>
            <person name="Bills G."/>
            <person name="Bluhm B."/>
            <person name="Cannon C."/>
            <person name="Castanera R."/>
            <person name="Culley D."/>
            <person name="Daum C."/>
            <person name="Ezra D."/>
            <person name="Gonzalez J."/>
            <person name="Henrissat B."/>
            <person name="Kuo A."/>
            <person name="Liang C."/>
            <person name="Lipzen A."/>
            <person name="Lutzoni F."/>
            <person name="Magnuson J."/>
            <person name="Mondo S."/>
            <person name="Nolan M."/>
            <person name="Ohm R."/>
            <person name="Pangilinan J."/>
            <person name="Park H.-J."/>
            <person name="Ramirez L."/>
            <person name="Alfaro M."/>
            <person name="Sun H."/>
            <person name="Tritt A."/>
            <person name="Yoshinaga Y."/>
            <person name="Zwiers L.-H."/>
            <person name="Turgeon B."/>
            <person name="Goodwin S."/>
            <person name="Spatafora J."/>
            <person name="Crous P."/>
            <person name="Grigoriev I."/>
        </authorList>
    </citation>
    <scope>NUCLEOTIDE SEQUENCE</scope>
    <source>
        <strain evidence="2">CBS 279.74</strain>
    </source>
</reference>
<dbReference type="InterPro" id="IPR008949">
    <property type="entry name" value="Isoprenoid_synthase_dom_sf"/>
</dbReference>
<comment type="similarity">
    <text evidence="1">Belongs to the terpene synthase family.</text>
</comment>
<dbReference type="GO" id="GO:0010333">
    <property type="term" value="F:terpene synthase activity"/>
    <property type="evidence" value="ECO:0007669"/>
    <property type="project" value="InterPro"/>
</dbReference>
<dbReference type="GO" id="GO:0016102">
    <property type="term" value="P:diterpenoid biosynthetic process"/>
    <property type="evidence" value="ECO:0007669"/>
    <property type="project" value="TreeGrafter"/>
</dbReference>
<evidence type="ECO:0000256" key="1">
    <source>
        <dbReference type="ARBA" id="ARBA00006333"/>
    </source>
</evidence>
<name>A0A6G1K144_9PLEO</name>
<dbReference type="PANTHER" id="PTHR31739:SF25">
    <property type="entry name" value="(E,E)-GERANYLLINALOOL SYNTHASE"/>
    <property type="match status" value="1"/>
</dbReference>
<dbReference type="Gene3D" id="1.50.10.160">
    <property type="match status" value="1"/>
</dbReference>
<organism evidence="2 3">
    <name type="scientific">Pleomassaria siparia CBS 279.74</name>
    <dbReference type="NCBI Taxonomy" id="1314801"/>
    <lineage>
        <taxon>Eukaryota</taxon>
        <taxon>Fungi</taxon>
        <taxon>Dikarya</taxon>
        <taxon>Ascomycota</taxon>
        <taxon>Pezizomycotina</taxon>
        <taxon>Dothideomycetes</taxon>
        <taxon>Pleosporomycetidae</taxon>
        <taxon>Pleosporales</taxon>
        <taxon>Pleomassariaceae</taxon>
        <taxon>Pleomassaria</taxon>
    </lineage>
</organism>
<dbReference type="OrthoDB" id="2343925at2759"/>